<dbReference type="NCBIfam" id="TIGR02776">
    <property type="entry name" value="NHEJ_ligase_prk"/>
    <property type="match status" value="1"/>
</dbReference>
<dbReference type="GO" id="GO:0003910">
    <property type="term" value="F:DNA ligase (ATP) activity"/>
    <property type="evidence" value="ECO:0007669"/>
    <property type="project" value="UniProtKB-EC"/>
</dbReference>
<keyword evidence="10" id="KW-0378">Hydrolase</keyword>
<evidence type="ECO:0000256" key="14">
    <source>
        <dbReference type="ARBA" id="ARBA00023125"/>
    </source>
</evidence>
<evidence type="ECO:0000256" key="6">
    <source>
        <dbReference type="ARBA" id="ARBA00022722"/>
    </source>
</evidence>
<keyword evidence="24" id="KW-1185">Reference proteome</keyword>
<dbReference type="Gene3D" id="3.30.1490.70">
    <property type="match status" value="1"/>
</dbReference>
<dbReference type="Pfam" id="PF01068">
    <property type="entry name" value="DNA_ligase_A_M"/>
    <property type="match status" value="1"/>
</dbReference>
<keyword evidence="8" id="KW-0547">Nucleotide-binding</keyword>
<dbReference type="Pfam" id="PF21686">
    <property type="entry name" value="LigD_Prim-Pol"/>
    <property type="match status" value="1"/>
</dbReference>
<evidence type="ECO:0000256" key="1">
    <source>
        <dbReference type="ARBA" id="ARBA00001936"/>
    </source>
</evidence>
<keyword evidence="18" id="KW-0511">Multifunctional enzyme</keyword>
<keyword evidence="5" id="KW-0548">Nucleotidyltransferase</keyword>
<accession>A0ABT3FR13</accession>
<name>A0ABT3FR13_9BACT</name>
<evidence type="ECO:0000256" key="7">
    <source>
        <dbReference type="ARBA" id="ARBA00022723"/>
    </source>
</evidence>
<keyword evidence="4" id="KW-0808">Transferase</keyword>
<dbReference type="Proteomes" id="UP001207930">
    <property type="component" value="Unassembled WGS sequence"/>
</dbReference>
<dbReference type="InterPro" id="IPR052171">
    <property type="entry name" value="NHEJ_LigD"/>
</dbReference>
<dbReference type="PANTHER" id="PTHR42705:SF2">
    <property type="entry name" value="BIFUNCTIONAL NON-HOMOLOGOUS END JOINING PROTEIN LIGD"/>
    <property type="match status" value="1"/>
</dbReference>
<sequence length="778" mass="87129">MAASGRSRKSAALGKYRKKRSFAETPEPAGKRGSKSGRSYVIQEHHARSHHFDFRLEMNGVLVSWAVPRGMPASREEKRLAVHVEDHPLEYGSFEGEIPEGNYGAGTVTIWDSGEWLPKERAWKKSFSGGKLKFFLRGGRLQGEYLLVKSGEEPNWLLRKLSDEAPAKPVEQLDREKPAFIPFQLARVVSTVPEGDDWIHEIKLDGYRIQAVKTGKTVKLYTRNGHDWTDRFGTLATRIGKLSTKDFILDGEAVVHDKKGRTSFGLLQEALGVRGKKRSGAEISFVCFDILHHNGVNLRPLPLSERLKWLDRLSLEDKGPLRRSKTWPAENGPELFREACRLGLEGVISKKLTQPYAPDRREWSKSKCRPRQEFIVCGYLPPKSSLPAFSSLVLGTLENNRLVPRGKVGTGFKEDERRSLLKKLNPLKTSRAAFDIEDRKVVWVSPELVVEVEYAEITRDGSIRQGCFIALREDKGPREVHLDGIRSASAHNESSKVCGIVISNPDRVVFPSDGITKIEVASYFERVGELMMPFLIRKPLAVLRAPEGLAGQQFFQKSFPTHLPRHVYQRTLDDGTEIFTIRNVKGLVSLAQFGVIEIHPWGAPLPQGDKPDSLIWDLDPDASVPWVEVKGAAILLRDFLAERGLDTIVKTSGGKGLHVILPVKKQHGWDVLKPFTKEVARQIASLSPQQFTITASKAKRSGKIYIDWLRNGRGATCIAPWCVRARPGAPVSMPISWSDLRSLQPAGFSFQEPPQMPSDWTNIVAQKISKAVIKDLGL</sequence>
<evidence type="ECO:0000256" key="3">
    <source>
        <dbReference type="ARBA" id="ARBA00022598"/>
    </source>
</evidence>
<evidence type="ECO:0000313" key="24">
    <source>
        <dbReference type="Proteomes" id="UP001207930"/>
    </source>
</evidence>
<keyword evidence="3 23" id="KW-0436">Ligase</keyword>
<comment type="catalytic activity">
    <reaction evidence="20">
        <text>ATP + (deoxyribonucleotide)n-3'-hydroxyl + 5'-phospho-(deoxyribonucleotide)m = (deoxyribonucleotide)n+m + AMP + diphosphate.</text>
        <dbReference type="EC" id="6.5.1.1"/>
    </reaction>
</comment>
<evidence type="ECO:0000256" key="21">
    <source>
        <dbReference type="SAM" id="MobiDB-lite"/>
    </source>
</evidence>
<dbReference type="PANTHER" id="PTHR42705">
    <property type="entry name" value="BIFUNCTIONAL NON-HOMOLOGOUS END JOINING PROTEIN LIGD"/>
    <property type="match status" value="1"/>
</dbReference>
<keyword evidence="9" id="KW-0227">DNA damage</keyword>
<dbReference type="InterPro" id="IPR012309">
    <property type="entry name" value="DNA_ligase_ATP-dep_C"/>
</dbReference>
<evidence type="ECO:0000256" key="11">
    <source>
        <dbReference type="ARBA" id="ARBA00022839"/>
    </source>
</evidence>
<dbReference type="Gene3D" id="3.90.920.10">
    <property type="entry name" value="DNA primase, PRIM domain"/>
    <property type="match status" value="1"/>
</dbReference>
<gene>
    <name evidence="23" type="primary">ligD</name>
    <name evidence="23" type="ORF">OKA04_14845</name>
</gene>
<evidence type="ECO:0000256" key="17">
    <source>
        <dbReference type="ARBA" id="ARBA00023211"/>
    </source>
</evidence>
<evidence type="ECO:0000256" key="8">
    <source>
        <dbReference type="ARBA" id="ARBA00022741"/>
    </source>
</evidence>
<evidence type="ECO:0000256" key="12">
    <source>
        <dbReference type="ARBA" id="ARBA00022840"/>
    </source>
</evidence>
<evidence type="ECO:0000256" key="16">
    <source>
        <dbReference type="ARBA" id="ARBA00023204"/>
    </source>
</evidence>
<evidence type="ECO:0000256" key="9">
    <source>
        <dbReference type="ARBA" id="ARBA00022763"/>
    </source>
</evidence>
<feature type="domain" description="ATP-dependent DNA ligase family profile" evidence="22">
    <location>
        <begin position="276"/>
        <end position="367"/>
    </location>
</feature>
<keyword evidence="17" id="KW-0464">Manganese</keyword>
<dbReference type="NCBIfam" id="TIGR02777">
    <property type="entry name" value="LigD_PE_dom"/>
    <property type="match status" value="1"/>
</dbReference>
<evidence type="ECO:0000259" key="22">
    <source>
        <dbReference type="PROSITE" id="PS50160"/>
    </source>
</evidence>
<keyword evidence="6" id="KW-0540">Nuclease</keyword>
<evidence type="ECO:0000256" key="13">
    <source>
        <dbReference type="ARBA" id="ARBA00022932"/>
    </source>
</evidence>
<evidence type="ECO:0000313" key="23">
    <source>
        <dbReference type="EMBL" id="MCW1886013.1"/>
    </source>
</evidence>
<keyword evidence="15" id="KW-0233">DNA recombination</keyword>
<evidence type="ECO:0000256" key="20">
    <source>
        <dbReference type="ARBA" id="ARBA00034003"/>
    </source>
</evidence>
<dbReference type="InterPro" id="IPR014144">
    <property type="entry name" value="LigD_PE_domain"/>
</dbReference>
<comment type="cofactor">
    <cofactor evidence="1">
        <name>Mn(2+)</name>
        <dbReference type="ChEBI" id="CHEBI:29035"/>
    </cofactor>
</comment>
<feature type="region of interest" description="Disordered" evidence="21">
    <location>
        <begin position="1"/>
        <end position="38"/>
    </location>
</feature>
<reference evidence="23 24" key="1">
    <citation type="submission" date="2022-10" db="EMBL/GenBank/DDBJ databases">
        <title>Luteolibacter flavescens strain MCCC 1K03193, whole genome shotgun sequencing project.</title>
        <authorList>
            <person name="Zhao G."/>
            <person name="Shen L."/>
        </authorList>
    </citation>
    <scope>NUCLEOTIDE SEQUENCE [LARGE SCALE GENOMIC DNA]</scope>
    <source>
        <strain evidence="23 24">MCCC 1K03193</strain>
    </source>
</reference>
<keyword evidence="14" id="KW-0238">DNA-binding</keyword>
<dbReference type="InterPro" id="IPR014145">
    <property type="entry name" value="LigD_pol_dom"/>
</dbReference>
<keyword evidence="12" id="KW-0067">ATP-binding</keyword>
<evidence type="ECO:0000256" key="10">
    <source>
        <dbReference type="ARBA" id="ARBA00022801"/>
    </source>
</evidence>
<keyword evidence="16" id="KW-0234">DNA repair</keyword>
<keyword evidence="11" id="KW-0269">Exonuclease</keyword>
<protein>
    <recommendedName>
        <fullName evidence="2">DNA ligase (ATP)</fullName>
        <ecNumber evidence="2">6.5.1.1</ecNumber>
    </recommendedName>
    <alternativeName>
        <fullName evidence="19">NHEJ DNA polymerase</fullName>
    </alternativeName>
</protein>
<evidence type="ECO:0000256" key="4">
    <source>
        <dbReference type="ARBA" id="ARBA00022679"/>
    </source>
</evidence>
<dbReference type="NCBIfam" id="TIGR02779">
    <property type="entry name" value="NHEJ_ligase_lig"/>
    <property type="match status" value="1"/>
</dbReference>
<dbReference type="InterPro" id="IPR012310">
    <property type="entry name" value="DNA_ligase_ATP-dep_cent"/>
</dbReference>
<evidence type="ECO:0000256" key="18">
    <source>
        <dbReference type="ARBA" id="ARBA00023268"/>
    </source>
</evidence>
<comment type="caution">
    <text evidence="23">The sequence shown here is derived from an EMBL/GenBank/DDBJ whole genome shotgun (WGS) entry which is preliminary data.</text>
</comment>
<evidence type="ECO:0000256" key="19">
    <source>
        <dbReference type="ARBA" id="ARBA00029943"/>
    </source>
</evidence>
<dbReference type="SUPFAM" id="SSF56091">
    <property type="entry name" value="DNA ligase/mRNA capping enzyme, catalytic domain"/>
    <property type="match status" value="1"/>
</dbReference>
<evidence type="ECO:0000256" key="2">
    <source>
        <dbReference type="ARBA" id="ARBA00012727"/>
    </source>
</evidence>
<dbReference type="Pfam" id="PF04679">
    <property type="entry name" value="DNA_ligase_A_C"/>
    <property type="match status" value="1"/>
</dbReference>
<dbReference type="Gene3D" id="2.40.50.140">
    <property type="entry name" value="Nucleic acid-binding proteins"/>
    <property type="match status" value="1"/>
</dbReference>
<evidence type="ECO:0000256" key="15">
    <source>
        <dbReference type="ARBA" id="ARBA00023172"/>
    </source>
</evidence>
<dbReference type="PROSITE" id="PS50160">
    <property type="entry name" value="DNA_LIGASE_A3"/>
    <property type="match status" value="1"/>
</dbReference>
<keyword evidence="13" id="KW-0239">DNA-directed DNA polymerase</keyword>
<dbReference type="Gene3D" id="3.30.470.30">
    <property type="entry name" value="DNA ligase/mRNA capping enzyme"/>
    <property type="match status" value="1"/>
</dbReference>
<dbReference type="EC" id="6.5.1.1" evidence="2"/>
<dbReference type="NCBIfam" id="TIGR02778">
    <property type="entry name" value="ligD_pol"/>
    <property type="match status" value="1"/>
</dbReference>
<keyword evidence="7" id="KW-0479">Metal-binding</keyword>
<dbReference type="EMBL" id="JAPDDS010000008">
    <property type="protein sequence ID" value="MCW1886013.1"/>
    <property type="molecule type" value="Genomic_DNA"/>
</dbReference>
<dbReference type="CDD" id="cd07971">
    <property type="entry name" value="OBF_DNA_ligase_LigD"/>
    <property type="match status" value="1"/>
</dbReference>
<organism evidence="23 24">
    <name type="scientific">Luteolibacter flavescens</name>
    <dbReference type="NCBI Taxonomy" id="1859460"/>
    <lineage>
        <taxon>Bacteria</taxon>
        <taxon>Pseudomonadati</taxon>
        <taxon>Verrucomicrobiota</taxon>
        <taxon>Verrucomicrobiia</taxon>
        <taxon>Verrucomicrobiales</taxon>
        <taxon>Verrucomicrobiaceae</taxon>
        <taxon>Luteolibacter</taxon>
    </lineage>
</organism>
<dbReference type="CDD" id="cd07906">
    <property type="entry name" value="Adenylation_DNA_ligase_LigD_LigC"/>
    <property type="match status" value="1"/>
</dbReference>
<dbReference type="SUPFAM" id="SSF50249">
    <property type="entry name" value="Nucleic acid-binding proteins"/>
    <property type="match status" value="1"/>
</dbReference>
<dbReference type="Pfam" id="PF13298">
    <property type="entry name" value="LigD_N"/>
    <property type="match status" value="1"/>
</dbReference>
<dbReference type="InterPro" id="IPR014143">
    <property type="entry name" value="NHEJ_ligase_prk"/>
</dbReference>
<dbReference type="InterPro" id="IPR012340">
    <property type="entry name" value="NA-bd_OB-fold"/>
</dbReference>
<evidence type="ECO:0000256" key="5">
    <source>
        <dbReference type="ARBA" id="ARBA00022695"/>
    </source>
</evidence>
<dbReference type="RefSeq" id="WP_264501969.1">
    <property type="nucleotide sequence ID" value="NZ_JAPDDS010000008.1"/>
</dbReference>
<dbReference type="InterPro" id="IPR014146">
    <property type="entry name" value="LigD_ligase_dom"/>
</dbReference>
<proteinExistence type="predicted"/>